<protein>
    <submittedName>
        <fullName evidence="2">Uncharacterized protein</fullName>
    </submittedName>
</protein>
<organism evidence="2 3">
    <name type="scientific">Monosporascus ibericus</name>
    <dbReference type="NCBI Taxonomy" id="155417"/>
    <lineage>
        <taxon>Eukaryota</taxon>
        <taxon>Fungi</taxon>
        <taxon>Dikarya</taxon>
        <taxon>Ascomycota</taxon>
        <taxon>Pezizomycotina</taxon>
        <taxon>Sordariomycetes</taxon>
        <taxon>Xylariomycetidae</taxon>
        <taxon>Xylariales</taxon>
        <taxon>Xylariales incertae sedis</taxon>
        <taxon>Monosporascus</taxon>
    </lineage>
</organism>
<evidence type="ECO:0000256" key="1">
    <source>
        <dbReference type="SAM" id="MobiDB-lite"/>
    </source>
</evidence>
<feature type="compositionally biased region" description="Basic and acidic residues" evidence="1">
    <location>
        <begin position="33"/>
        <end position="45"/>
    </location>
</feature>
<name>A0A4Q4SYJ3_9PEZI</name>
<keyword evidence="3" id="KW-1185">Reference proteome</keyword>
<accession>A0A4Q4SYJ3</accession>
<evidence type="ECO:0000313" key="3">
    <source>
        <dbReference type="Proteomes" id="UP000293360"/>
    </source>
</evidence>
<dbReference type="AlphaFoldDB" id="A0A4Q4SYJ3"/>
<reference evidence="2 3" key="1">
    <citation type="submission" date="2018-06" db="EMBL/GenBank/DDBJ databases">
        <title>Complete Genomes of Monosporascus.</title>
        <authorList>
            <person name="Robinson A.J."/>
            <person name="Natvig D.O."/>
        </authorList>
    </citation>
    <scope>NUCLEOTIDE SEQUENCE [LARGE SCALE GENOMIC DNA]</scope>
    <source>
        <strain evidence="2 3">CBS 110550</strain>
    </source>
</reference>
<gene>
    <name evidence="2" type="ORF">DL764_009247</name>
</gene>
<comment type="caution">
    <text evidence="2">The sequence shown here is derived from an EMBL/GenBank/DDBJ whole genome shotgun (WGS) entry which is preliminary data.</text>
</comment>
<sequence>MGKPRNSRAATRRVTELTLQPATEYLGQPTPSRLDRIKRFSREGSPDLSNLKGVLPPRAERLTQASGDEPSSLGRRKRRSALISSSKLIQEKKTATVHLEDDNPEEVKSMVEFLYHHDYPTSNHGENPVDGADLKVSCQNNIETETATIPPEESLPEPAEEEELAWDEWSLGVYRIYELELMFRYCGIPLGSVTKGGTIFNIRTSRAFGREAHNEGRLTRCPAAPVVYMT</sequence>
<proteinExistence type="predicted"/>
<dbReference type="OrthoDB" id="5336565at2759"/>
<dbReference type="EMBL" id="QJNU01000831">
    <property type="protein sequence ID" value="RYO84973.1"/>
    <property type="molecule type" value="Genomic_DNA"/>
</dbReference>
<feature type="region of interest" description="Disordered" evidence="1">
    <location>
        <begin position="1"/>
        <end position="79"/>
    </location>
</feature>
<dbReference type="Proteomes" id="UP000293360">
    <property type="component" value="Unassembled WGS sequence"/>
</dbReference>
<evidence type="ECO:0000313" key="2">
    <source>
        <dbReference type="EMBL" id="RYO84973.1"/>
    </source>
</evidence>